<protein>
    <submittedName>
        <fullName evidence="1">Uncharacterized protein</fullName>
    </submittedName>
</protein>
<reference evidence="2" key="1">
    <citation type="journal article" date="2016" name="Nature">
        <title>Genome evolution in the allotetraploid frog Xenopus laevis.</title>
        <authorList>
            <person name="Session A.M."/>
            <person name="Uno Y."/>
            <person name="Kwon T."/>
            <person name="Chapman J.A."/>
            <person name="Toyoda A."/>
            <person name="Takahashi S."/>
            <person name="Fukui A."/>
            <person name="Hikosaka A."/>
            <person name="Suzuki A."/>
            <person name="Kondo M."/>
            <person name="van Heeringen S.J."/>
            <person name="Quigley I."/>
            <person name="Heinz S."/>
            <person name="Ogino H."/>
            <person name="Ochi H."/>
            <person name="Hellsten U."/>
            <person name="Lyons J.B."/>
            <person name="Simakov O."/>
            <person name="Putnam N."/>
            <person name="Stites J."/>
            <person name="Kuroki Y."/>
            <person name="Tanaka T."/>
            <person name="Michiue T."/>
            <person name="Watanabe M."/>
            <person name="Bogdanovic O."/>
            <person name="Lister R."/>
            <person name="Georgiou G."/>
            <person name="Paranjpe S.S."/>
            <person name="van Kruijsbergen I."/>
            <person name="Shu S."/>
            <person name="Carlson J."/>
            <person name="Kinoshita T."/>
            <person name="Ohta Y."/>
            <person name="Mawaribuchi S."/>
            <person name="Jenkins J."/>
            <person name="Grimwood J."/>
            <person name="Schmutz J."/>
            <person name="Mitros T."/>
            <person name="Mozaffari S.V."/>
            <person name="Suzuki Y."/>
            <person name="Haramoto Y."/>
            <person name="Yamamoto T.S."/>
            <person name="Takagi C."/>
            <person name="Heald R."/>
            <person name="Miller K."/>
            <person name="Haudenschild C."/>
            <person name="Kitzman J."/>
            <person name="Nakayama T."/>
            <person name="Izutsu Y."/>
            <person name="Robert J."/>
            <person name="Fortriede J."/>
            <person name="Burns K."/>
            <person name="Lotay V."/>
            <person name="Karimi K."/>
            <person name="Yasuoka Y."/>
            <person name="Dichmann D.S."/>
            <person name="Flajnik M.F."/>
            <person name="Houston D.W."/>
            <person name="Shendure J."/>
            <person name="DuPasquier L."/>
            <person name="Vize P.D."/>
            <person name="Zorn A.M."/>
            <person name="Ito M."/>
            <person name="Marcotte E.M."/>
            <person name="Wallingford J.B."/>
            <person name="Ito Y."/>
            <person name="Asashima M."/>
            <person name="Ueno N."/>
            <person name="Matsuda Y."/>
            <person name="Veenstra G.J."/>
            <person name="Fujiyama A."/>
            <person name="Harland R.M."/>
            <person name="Taira M."/>
            <person name="Rokhsar D.S."/>
        </authorList>
    </citation>
    <scope>NUCLEOTIDE SEQUENCE [LARGE SCALE GENOMIC DNA]</scope>
    <source>
        <strain evidence="2">J</strain>
    </source>
</reference>
<accession>A0A974DPM6</accession>
<sequence>MTMLQLTKDNNHKPLTLIQFQTKFPFTRHNIFAFLQAQACPFIRSFWNQVRDYATRHLVNYIPLSAAWALWGITPNIHTKITRAAKRLLLIITAVAKKTILQVWISTTPPTIKLSLEKLTFIEVIPQTIKVKLHECFQYTECYITRTVSGDPPINL</sequence>
<evidence type="ECO:0000313" key="1">
    <source>
        <dbReference type="EMBL" id="OCT94841.1"/>
    </source>
</evidence>
<name>A0A974DPM6_XENLA</name>
<evidence type="ECO:0000313" key="2">
    <source>
        <dbReference type="Proteomes" id="UP000694892"/>
    </source>
</evidence>
<organism evidence="1 2">
    <name type="scientific">Xenopus laevis</name>
    <name type="common">African clawed frog</name>
    <dbReference type="NCBI Taxonomy" id="8355"/>
    <lineage>
        <taxon>Eukaryota</taxon>
        <taxon>Metazoa</taxon>
        <taxon>Chordata</taxon>
        <taxon>Craniata</taxon>
        <taxon>Vertebrata</taxon>
        <taxon>Euteleostomi</taxon>
        <taxon>Amphibia</taxon>
        <taxon>Batrachia</taxon>
        <taxon>Anura</taxon>
        <taxon>Pipoidea</taxon>
        <taxon>Pipidae</taxon>
        <taxon>Xenopodinae</taxon>
        <taxon>Xenopus</taxon>
        <taxon>Xenopus</taxon>
    </lineage>
</organism>
<proteinExistence type="predicted"/>
<gene>
    <name evidence="1" type="ORF">XELAEV_18012522mg</name>
</gene>
<dbReference type="AlphaFoldDB" id="A0A974DPM6"/>
<dbReference type="EMBL" id="CM004468">
    <property type="protein sequence ID" value="OCT94841.1"/>
    <property type="molecule type" value="Genomic_DNA"/>
</dbReference>
<dbReference type="Proteomes" id="UP000694892">
    <property type="component" value="Chromosome 2L"/>
</dbReference>